<dbReference type="EMBL" id="AWSJ01000264">
    <property type="protein sequence ID" value="ERI07560.1"/>
    <property type="molecule type" value="Genomic_DNA"/>
</dbReference>
<sequence>MTPAFPLFLPMSIILTFFPFYHTFSMAASQQKTSDKTRKTRRHCLSPFFQKEGKRP</sequence>
<proteinExistence type="predicted"/>
<gene>
    <name evidence="2" type="ORF">HMPREF0083_04350</name>
</gene>
<feature type="region of interest" description="Disordered" evidence="1">
    <location>
        <begin position="30"/>
        <end position="56"/>
    </location>
</feature>
<comment type="caution">
    <text evidence="2">The sequence shown here is derived from an EMBL/GenBank/DDBJ whole genome shotgun (WGS) entry which is preliminary data.</text>
</comment>
<keyword evidence="3" id="KW-1185">Reference proteome</keyword>
<dbReference type="AlphaFoldDB" id="U1WXZ2"/>
<dbReference type="HOGENOM" id="CLU_3003980_0_0_9"/>
<accession>U1WXZ2</accession>
<dbReference type="PATRIC" id="fig|649747.3.peg.3939"/>
<evidence type="ECO:0000256" key="1">
    <source>
        <dbReference type="SAM" id="MobiDB-lite"/>
    </source>
</evidence>
<name>U1WXZ2_ANEAE</name>
<evidence type="ECO:0000313" key="2">
    <source>
        <dbReference type="EMBL" id="ERI07560.1"/>
    </source>
</evidence>
<dbReference type="Proteomes" id="UP000016511">
    <property type="component" value="Unassembled WGS sequence"/>
</dbReference>
<organism evidence="2 3">
    <name type="scientific">Aneurinibacillus aneurinilyticus ATCC 12856</name>
    <dbReference type="NCBI Taxonomy" id="649747"/>
    <lineage>
        <taxon>Bacteria</taxon>
        <taxon>Bacillati</taxon>
        <taxon>Bacillota</taxon>
        <taxon>Bacilli</taxon>
        <taxon>Bacillales</taxon>
        <taxon>Paenibacillaceae</taxon>
        <taxon>Aneurinibacillus group</taxon>
        <taxon>Aneurinibacillus</taxon>
    </lineage>
</organism>
<protein>
    <submittedName>
        <fullName evidence="2">Uncharacterized protein</fullName>
    </submittedName>
</protein>
<evidence type="ECO:0000313" key="3">
    <source>
        <dbReference type="Proteomes" id="UP000016511"/>
    </source>
</evidence>
<reference evidence="2 3" key="1">
    <citation type="submission" date="2013-08" db="EMBL/GenBank/DDBJ databases">
        <authorList>
            <person name="Weinstock G."/>
            <person name="Sodergren E."/>
            <person name="Wylie T."/>
            <person name="Fulton L."/>
            <person name="Fulton R."/>
            <person name="Fronick C."/>
            <person name="O'Laughlin M."/>
            <person name="Godfrey J."/>
            <person name="Miner T."/>
            <person name="Herter B."/>
            <person name="Appelbaum E."/>
            <person name="Cordes M."/>
            <person name="Lek S."/>
            <person name="Wollam A."/>
            <person name="Pepin K.H."/>
            <person name="Palsikar V.B."/>
            <person name="Mitreva M."/>
            <person name="Wilson R.K."/>
        </authorList>
    </citation>
    <scope>NUCLEOTIDE SEQUENCE [LARGE SCALE GENOMIC DNA]</scope>
    <source>
        <strain evidence="2 3">ATCC 12856</strain>
    </source>
</reference>